<evidence type="ECO:0000313" key="2">
    <source>
        <dbReference type="Proteomes" id="UP001597205"/>
    </source>
</evidence>
<dbReference type="InterPro" id="IPR011990">
    <property type="entry name" value="TPR-like_helical_dom_sf"/>
</dbReference>
<dbReference type="EMBL" id="JBHTKY010000019">
    <property type="protein sequence ID" value="MFD1166510.1"/>
    <property type="molecule type" value="Genomic_DNA"/>
</dbReference>
<protein>
    <recommendedName>
        <fullName evidence="3">RagB/SusD family nutrient uptake outer membrane protein</fullName>
    </recommendedName>
</protein>
<reference evidence="2" key="1">
    <citation type="journal article" date="2019" name="Int. J. Syst. Evol. Microbiol.">
        <title>The Global Catalogue of Microorganisms (GCM) 10K type strain sequencing project: providing services to taxonomists for standard genome sequencing and annotation.</title>
        <authorList>
            <consortium name="The Broad Institute Genomics Platform"/>
            <consortium name="The Broad Institute Genome Sequencing Center for Infectious Disease"/>
            <person name="Wu L."/>
            <person name="Ma J."/>
        </authorList>
    </citation>
    <scope>NUCLEOTIDE SEQUENCE [LARGE SCALE GENOMIC DNA]</scope>
    <source>
        <strain evidence="2">CCUG 52468</strain>
    </source>
</reference>
<gene>
    <name evidence="1" type="ORF">ACFQ2C_12925</name>
</gene>
<sequence length="102" mass="11721">MKNLNKKILYTSLISVLSFSSCSKFLDKMPDDQLTLEMVFEDKTRTEDWLAGIYNNIPDPYFGYAKDVGYDALSDDMAPSTGWEQFGWGGNRLTNRELEPKH</sequence>
<keyword evidence="2" id="KW-1185">Reference proteome</keyword>
<dbReference type="RefSeq" id="WP_380897230.1">
    <property type="nucleotide sequence ID" value="NZ_JBHTKY010000019.1"/>
</dbReference>
<evidence type="ECO:0008006" key="3">
    <source>
        <dbReference type="Google" id="ProtNLM"/>
    </source>
</evidence>
<evidence type="ECO:0000313" key="1">
    <source>
        <dbReference type="EMBL" id="MFD1166510.1"/>
    </source>
</evidence>
<dbReference type="PROSITE" id="PS51257">
    <property type="entry name" value="PROKAR_LIPOPROTEIN"/>
    <property type="match status" value="1"/>
</dbReference>
<organism evidence="1 2">
    <name type="scientific">Sphingobacterium daejeonense</name>
    <dbReference type="NCBI Taxonomy" id="371142"/>
    <lineage>
        <taxon>Bacteria</taxon>
        <taxon>Pseudomonadati</taxon>
        <taxon>Bacteroidota</taxon>
        <taxon>Sphingobacteriia</taxon>
        <taxon>Sphingobacteriales</taxon>
        <taxon>Sphingobacteriaceae</taxon>
        <taxon>Sphingobacterium</taxon>
    </lineage>
</organism>
<name>A0ABW3RN70_9SPHI</name>
<dbReference type="SUPFAM" id="SSF48452">
    <property type="entry name" value="TPR-like"/>
    <property type="match status" value="1"/>
</dbReference>
<comment type="caution">
    <text evidence="1">The sequence shown here is derived from an EMBL/GenBank/DDBJ whole genome shotgun (WGS) entry which is preliminary data.</text>
</comment>
<dbReference type="Gene3D" id="1.25.40.390">
    <property type="match status" value="1"/>
</dbReference>
<proteinExistence type="predicted"/>
<dbReference type="Proteomes" id="UP001597205">
    <property type="component" value="Unassembled WGS sequence"/>
</dbReference>
<accession>A0ABW3RN70</accession>